<sequence>MFSASLRRRLPLVFVLIGIGITTFFIARTLIPRAAVLWDEAVFLLWSYKIYEAIRAFNLASLGQIAYGQVEYPPLQSLLLGIPLSFIGFSIEKARLVGLGWFIAAGILVYILACRVAGKHKSTTGLLATFLFLTSPLILYHASVAMKEMMGAALSLFTILLYITATKRNRPIFYMLTSIGLVALFLTKYHYSAFIGIGILIEFCISLLLVKHKSASLSSHALIFVPLLVVILLWIYIPVDRSAKIMEIIANKTLSYTGDMVDPMTYVLFYPRSVVYFYAISPAVGILLITAIGMTIKNLKNSSIRLLWIVVIVNMILVGTHVENIQDRYIFTTMPFLFILAALGITETVDRLLRIQKPRVRVAFALAAILFLYHLSVHLVRLPSQVYGASAQSLHGLTFDQTDYTDHWFFYDTSRWPKKLPGPNDERARDVLDFIVRNVEATKPIQVAGVANAFSPDYVNLKFALTREHTSSEILYPSYVVTVEVLPSSRHNNLDFQKMVAWHISEIRAIERDPTLIRMSGKLFNELGVYVTIYTKKS</sequence>
<feature type="transmembrane region" description="Helical" evidence="8">
    <location>
        <begin position="193"/>
        <end position="210"/>
    </location>
</feature>
<evidence type="ECO:0000256" key="8">
    <source>
        <dbReference type="SAM" id="Phobius"/>
    </source>
</evidence>
<dbReference type="EMBL" id="MFJZ01000025">
    <property type="protein sequence ID" value="OGG30385.1"/>
    <property type="molecule type" value="Genomic_DNA"/>
</dbReference>
<reference evidence="9 10" key="1">
    <citation type="journal article" date="2016" name="Nat. Commun.">
        <title>Thousands of microbial genomes shed light on interconnected biogeochemical processes in an aquifer system.</title>
        <authorList>
            <person name="Anantharaman K."/>
            <person name="Brown C.T."/>
            <person name="Hug L.A."/>
            <person name="Sharon I."/>
            <person name="Castelle C.J."/>
            <person name="Probst A.J."/>
            <person name="Thomas B.C."/>
            <person name="Singh A."/>
            <person name="Wilkins M.J."/>
            <person name="Karaoz U."/>
            <person name="Brodie E.L."/>
            <person name="Williams K.H."/>
            <person name="Hubbard S.S."/>
            <person name="Banfield J.F."/>
        </authorList>
    </citation>
    <scope>NUCLEOTIDE SEQUENCE [LARGE SCALE GENOMIC DNA]</scope>
</reference>
<evidence type="ECO:0000256" key="2">
    <source>
        <dbReference type="ARBA" id="ARBA00022475"/>
    </source>
</evidence>
<feature type="transmembrane region" description="Helical" evidence="8">
    <location>
        <begin position="328"/>
        <end position="349"/>
    </location>
</feature>
<evidence type="ECO:0000256" key="1">
    <source>
        <dbReference type="ARBA" id="ARBA00004651"/>
    </source>
</evidence>
<feature type="transmembrane region" description="Helical" evidence="8">
    <location>
        <begin position="149"/>
        <end position="165"/>
    </location>
</feature>
<keyword evidence="2" id="KW-1003">Cell membrane</keyword>
<evidence type="ECO:0000256" key="4">
    <source>
        <dbReference type="ARBA" id="ARBA00022679"/>
    </source>
</evidence>
<evidence type="ECO:0000313" key="10">
    <source>
        <dbReference type="Proteomes" id="UP000176409"/>
    </source>
</evidence>
<feature type="transmembrane region" description="Helical" evidence="8">
    <location>
        <begin position="12"/>
        <end position="31"/>
    </location>
</feature>
<organism evidence="9 10">
    <name type="scientific">Candidatus Gottesmanbacteria bacterium RIFCSPLOWO2_01_FULL_49_10</name>
    <dbReference type="NCBI Taxonomy" id="1798396"/>
    <lineage>
        <taxon>Bacteria</taxon>
        <taxon>Candidatus Gottesmaniibacteriota</taxon>
    </lineage>
</organism>
<gene>
    <name evidence="9" type="ORF">A2973_05665</name>
</gene>
<keyword evidence="5 8" id="KW-0812">Transmembrane</keyword>
<evidence type="ECO:0000256" key="3">
    <source>
        <dbReference type="ARBA" id="ARBA00022676"/>
    </source>
</evidence>
<keyword evidence="7 8" id="KW-0472">Membrane</keyword>
<comment type="subcellular location">
    <subcellularLocation>
        <location evidence="1">Cell membrane</location>
        <topology evidence="1">Multi-pass membrane protein</topology>
    </subcellularLocation>
</comment>
<feature type="transmembrane region" description="Helical" evidence="8">
    <location>
        <begin position="172"/>
        <end position="187"/>
    </location>
</feature>
<accession>A0A1F6B0D0</accession>
<evidence type="ECO:0000256" key="5">
    <source>
        <dbReference type="ARBA" id="ARBA00022692"/>
    </source>
</evidence>
<evidence type="ECO:0000313" key="9">
    <source>
        <dbReference type="EMBL" id="OGG30385.1"/>
    </source>
</evidence>
<protein>
    <submittedName>
        <fullName evidence="9">Uncharacterized protein</fullName>
    </submittedName>
</protein>
<dbReference type="PANTHER" id="PTHR33908:SF11">
    <property type="entry name" value="MEMBRANE PROTEIN"/>
    <property type="match status" value="1"/>
</dbReference>
<dbReference type="GO" id="GO:0016763">
    <property type="term" value="F:pentosyltransferase activity"/>
    <property type="evidence" value="ECO:0007669"/>
    <property type="project" value="TreeGrafter"/>
</dbReference>
<name>A0A1F6B0D0_9BACT</name>
<evidence type="ECO:0000256" key="7">
    <source>
        <dbReference type="ARBA" id="ARBA00023136"/>
    </source>
</evidence>
<dbReference type="InterPro" id="IPR050297">
    <property type="entry name" value="LipidA_mod_glycosyltrf_83"/>
</dbReference>
<dbReference type="GO" id="GO:0009103">
    <property type="term" value="P:lipopolysaccharide biosynthetic process"/>
    <property type="evidence" value="ECO:0007669"/>
    <property type="project" value="UniProtKB-ARBA"/>
</dbReference>
<dbReference type="STRING" id="1798396.A2973_05665"/>
<dbReference type="Proteomes" id="UP000176409">
    <property type="component" value="Unassembled WGS sequence"/>
</dbReference>
<keyword evidence="6 8" id="KW-1133">Transmembrane helix</keyword>
<feature type="transmembrane region" description="Helical" evidence="8">
    <location>
        <begin position="275"/>
        <end position="294"/>
    </location>
</feature>
<keyword evidence="3" id="KW-0328">Glycosyltransferase</keyword>
<evidence type="ECO:0000256" key="6">
    <source>
        <dbReference type="ARBA" id="ARBA00022989"/>
    </source>
</evidence>
<dbReference type="AlphaFoldDB" id="A0A1F6B0D0"/>
<dbReference type="GO" id="GO:0005886">
    <property type="term" value="C:plasma membrane"/>
    <property type="evidence" value="ECO:0007669"/>
    <property type="project" value="UniProtKB-SubCell"/>
</dbReference>
<feature type="transmembrane region" description="Helical" evidence="8">
    <location>
        <begin position="306"/>
        <end position="322"/>
    </location>
</feature>
<dbReference type="PANTHER" id="PTHR33908">
    <property type="entry name" value="MANNOSYLTRANSFERASE YKCB-RELATED"/>
    <property type="match status" value="1"/>
</dbReference>
<comment type="caution">
    <text evidence="9">The sequence shown here is derived from an EMBL/GenBank/DDBJ whole genome shotgun (WGS) entry which is preliminary data.</text>
</comment>
<proteinExistence type="predicted"/>
<feature type="transmembrane region" description="Helical" evidence="8">
    <location>
        <begin position="125"/>
        <end position="143"/>
    </location>
</feature>
<feature type="transmembrane region" description="Helical" evidence="8">
    <location>
        <begin position="361"/>
        <end position="380"/>
    </location>
</feature>
<feature type="transmembrane region" description="Helical" evidence="8">
    <location>
        <begin position="217"/>
        <end position="237"/>
    </location>
</feature>
<feature type="transmembrane region" description="Helical" evidence="8">
    <location>
        <begin position="94"/>
        <end position="113"/>
    </location>
</feature>
<keyword evidence="4" id="KW-0808">Transferase</keyword>